<dbReference type="GO" id="GO:0004534">
    <property type="term" value="F:5'-3' RNA exonuclease activity"/>
    <property type="evidence" value="ECO:0007669"/>
    <property type="project" value="TreeGrafter"/>
</dbReference>
<dbReference type="FunFam" id="3.40.50.10890:FF:000001">
    <property type="entry name" value="Cleavage and polyadenylation specificity factor subunit 3"/>
    <property type="match status" value="1"/>
</dbReference>
<dbReference type="Pfam" id="PF10996">
    <property type="entry name" value="Beta-Casp"/>
    <property type="match status" value="1"/>
</dbReference>
<evidence type="ECO:0000256" key="1">
    <source>
        <dbReference type="ARBA" id="ARBA00004123"/>
    </source>
</evidence>
<evidence type="ECO:0000313" key="10">
    <source>
        <dbReference type="EMBL" id="GMI27438.1"/>
    </source>
</evidence>
<dbReference type="SMART" id="SM01027">
    <property type="entry name" value="Beta-Casp"/>
    <property type="match status" value="1"/>
</dbReference>
<name>A0A9W7G0J6_9STRA</name>
<keyword evidence="3" id="KW-0540">Nuclease</keyword>
<evidence type="ECO:0000256" key="6">
    <source>
        <dbReference type="SAM" id="MobiDB-lite"/>
    </source>
</evidence>
<dbReference type="GO" id="GO:0005847">
    <property type="term" value="C:mRNA cleavage and polyadenylation specificity factor complex"/>
    <property type="evidence" value="ECO:0007669"/>
    <property type="project" value="TreeGrafter"/>
</dbReference>
<feature type="domain" description="Metallo-beta-lactamase" evidence="7">
    <location>
        <begin position="20"/>
        <end position="228"/>
    </location>
</feature>
<dbReference type="SUPFAM" id="SSF56281">
    <property type="entry name" value="Metallo-hydrolase/oxidoreductase"/>
    <property type="match status" value="1"/>
</dbReference>
<comment type="caution">
    <text evidence="10">The sequence shown here is derived from an EMBL/GenBank/DDBJ whole genome shotgun (WGS) entry which is preliminary data.</text>
</comment>
<dbReference type="Proteomes" id="UP001165065">
    <property type="component" value="Unassembled WGS sequence"/>
</dbReference>
<proteinExistence type="predicted"/>
<feature type="region of interest" description="Disordered" evidence="6">
    <location>
        <begin position="614"/>
        <end position="637"/>
    </location>
</feature>
<dbReference type="OrthoDB" id="10249535at2759"/>
<dbReference type="EMBL" id="BRYA01000644">
    <property type="protein sequence ID" value="GMI27438.1"/>
    <property type="molecule type" value="Genomic_DNA"/>
</dbReference>
<keyword evidence="11" id="KW-1185">Reference proteome</keyword>
<evidence type="ECO:0000256" key="2">
    <source>
        <dbReference type="ARBA" id="ARBA00022664"/>
    </source>
</evidence>
<dbReference type="GO" id="GO:0006398">
    <property type="term" value="P:mRNA 3'-end processing by stem-loop binding and cleavage"/>
    <property type="evidence" value="ECO:0007669"/>
    <property type="project" value="TreeGrafter"/>
</dbReference>
<evidence type="ECO:0008006" key="12">
    <source>
        <dbReference type="Google" id="ProtNLM"/>
    </source>
</evidence>
<comment type="subcellular location">
    <subcellularLocation>
        <location evidence="1">Nucleus</location>
    </subcellularLocation>
</comment>
<dbReference type="InterPro" id="IPR036866">
    <property type="entry name" value="RibonucZ/Hydroxyglut_hydro"/>
</dbReference>
<evidence type="ECO:0000256" key="3">
    <source>
        <dbReference type="ARBA" id="ARBA00022722"/>
    </source>
</evidence>
<dbReference type="Pfam" id="PF07521">
    <property type="entry name" value="RMMBL"/>
    <property type="match status" value="1"/>
</dbReference>
<dbReference type="InterPro" id="IPR011108">
    <property type="entry name" value="RMMBL"/>
</dbReference>
<gene>
    <name evidence="10" type="ORF">TrCOL_g3603</name>
</gene>
<feature type="domain" description="Beta-Casp" evidence="8">
    <location>
        <begin position="249"/>
        <end position="372"/>
    </location>
</feature>
<dbReference type="GO" id="GO:0003723">
    <property type="term" value="F:RNA binding"/>
    <property type="evidence" value="ECO:0007669"/>
    <property type="project" value="TreeGrafter"/>
</dbReference>
<dbReference type="Gene3D" id="3.60.15.10">
    <property type="entry name" value="Ribonuclease Z/Hydroxyacylglutathione hydrolase-like"/>
    <property type="match status" value="1"/>
</dbReference>
<dbReference type="SMART" id="SM00849">
    <property type="entry name" value="Lactamase_B"/>
    <property type="match status" value="1"/>
</dbReference>
<dbReference type="CDD" id="cd16292">
    <property type="entry name" value="CPSF3-like_MBL-fold"/>
    <property type="match status" value="1"/>
</dbReference>
<dbReference type="GO" id="GO:0004521">
    <property type="term" value="F:RNA endonuclease activity"/>
    <property type="evidence" value="ECO:0007669"/>
    <property type="project" value="TreeGrafter"/>
</dbReference>
<evidence type="ECO:0000256" key="4">
    <source>
        <dbReference type="ARBA" id="ARBA00022801"/>
    </source>
</evidence>
<organism evidence="10 11">
    <name type="scientific">Triparma columacea</name>
    <dbReference type="NCBI Taxonomy" id="722753"/>
    <lineage>
        <taxon>Eukaryota</taxon>
        <taxon>Sar</taxon>
        <taxon>Stramenopiles</taxon>
        <taxon>Ochrophyta</taxon>
        <taxon>Bolidophyceae</taxon>
        <taxon>Parmales</taxon>
        <taxon>Triparmaceae</taxon>
        <taxon>Triparma</taxon>
    </lineage>
</organism>
<protein>
    <recommendedName>
        <fullName evidence="12">Cleavage and polyadenylation specificity factor subunit 3</fullName>
    </recommendedName>
</protein>
<feature type="domain" description="Pre-mRNA 3'-end-processing endonuclease polyadenylation factor C-term" evidence="9">
    <location>
        <begin position="489"/>
        <end position="706"/>
    </location>
</feature>
<dbReference type="Gene3D" id="3.40.50.10890">
    <property type="match status" value="1"/>
</dbReference>
<dbReference type="Pfam" id="PF11718">
    <property type="entry name" value="CPSF73-100_C"/>
    <property type="match status" value="1"/>
</dbReference>
<dbReference type="SMART" id="SM01098">
    <property type="entry name" value="CPSF73-100_C"/>
    <property type="match status" value="1"/>
</dbReference>
<keyword evidence="4" id="KW-0378">Hydrolase</keyword>
<dbReference type="InterPro" id="IPR050698">
    <property type="entry name" value="MBL"/>
</dbReference>
<reference evidence="11" key="1">
    <citation type="journal article" date="2023" name="Commun. Biol.">
        <title>Genome analysis of Parmales, the sister group of diatoms, reveals the evolutionary specialization of diatoms from phago-mixotrophs to photoautotrophs.</title>
        <authorList>
            <person name="Ban H."/>
            <person name="Sato S."/>
            <person name="Yoshikawa S."/>
            <person name="Yamada K."/>
            <person name="Nakamura Y."/>
            <person name="Ichinomiya M."/>
            <person name="Sato N."/>
            <person name="Blanc-Mathieu R."/>
            <person name="Endo H."/>
            <person name="Kuwata A."/>
            <person name="Ogata H."/>
        </authorList>
    </citation>
    <scope>NUCLEOTIDE SEQUENCE [LARGE SCALE GENOMIC DNA]</scope>
</reference>
<keyword evidence="2" id="KW-0507">mRNA processing</keyword>
<dbReference type="InterPro" id="IPR001279">
    <property type="entry name" value="Metallo-B-lactamas"/>
</dbReference>
<evidence type="ECO:0000259" key="8">
    <source>
        <dbReference type="SMART" id="SM01027"/>
    </source>
</evidence>
<dbReference type="AlphaFoldDB" id="A0A9W7G0J6"/>
<evidence type="ECO:0000313" key="11">
    <source>
        <dbReference type="Proteomes" id="UP001165065"/>
    </source>
</evidence>
<evidence type="ECO:0000259" key="9">
    <source>
        <dbReference type="SMART" id="SM01098"/>
    </source>
</evidence>
<dbReference type="InterPro" id="IPR022712">
    <property type="entry name" value="Beta_Casp"/>
</dbReference>
<accession>A0A9W7G0J6</accession>
<dbReference type="PANTHER" id="PTHR11203">
    <property type="entry name" value="CLEAVAGE AND POLYADENYLATION SPECIFICITY FACTOR FAMILY MEMBER"/>
    <property type="match status" value="1"/>
</dbReference>
<dbReference type="PANTHER" id="PTHR11203:SF11">
    <property type="entry name" value="CLEAVAGE AND POLYADENYLATION SPECIFICITY FACTOR SUBUNIT 3"/>
    <property type="match status" value="1"/>
</dbReference>
<sequence length="748" mass="83165">MASSSSVMSLLPLGSGKEVGRSCHVLSYLGTNVMLDCGIHPGYEGTLGLPDFKLIDPESVDLLLVTHFHLDHAASLPYFTERTDFKGRIFMTHATKAVLHLMLRDYLRLMSMRARNSDGEESDQLFSEEDLANCMKKIELIDYHSVVQHKNVKFWAYNAGHVLGAAMFMLEIGGRHILYTGDYSMEDDRHLAKAEIPKIKPDLLICESTYGIQVHQTREEREAIFTGTVGRIVSEGGRCLIPVFALGRAQELLLILDEYWQANPALHTIPIWYASKLATKALRVYQTYVNFMNVRIRQAMDLGNPFQFRYIKNLKSIDVDSFDDRGPSVVFASPGMLQSGVSRKLFDRWAPDPKNGVIIAGYAVENTMAKDLANEPEDVLTLEGKSQPRNCSVVVVSFSAHVDYLQNRDFMLAVDPSHIIFVHGQQHEMRRLRDAMKIEFRDRAKKTKVEAPRLYMPDNGRKVMMRFTARKEAVVMGSLASDGTEAIREGQELGGVMFTQNFATRICALEDLGTYTQLRVGKVTSKLHVPFVGSISTLRLFLLEMFTSITESKAGSRTAFGLHNDELSLVHDPSVSGSTLTMEWGASPVNDMLADAAVALVMHAQTSKATIRVTSKPCDGKHGGEGGGGKRAKYDEEEVRVSRMRKVESMLKEQFQNVEADIEGGTFKVMCLKNPAHISNGDDDVEVNQQSEKSAEEDAELVSCLATVKYEEGGKRASVKCECEDEVQGKLVQHAIAQVLAALGGIYV</sequence>
<dbReference type="InterPro" id="IPR021718">
    <property type="entry name" value="CPSF73-100_C"/>
</dbReference>
<dbReference type="Pfam" id="PF16661">
    <property type="entry name" value="Lactamase_B_6"/>
    <property type="match status" value="1"/>
</dbReference>
<keyword evidence="5" id="KW-0539">Nucleus</keyword>
<evidence type="ECO:0000259" key="7">
    <source>
        <dbReference type="SMART" id="SM00849"/>
    </source>
</evidence>
<evidence type="ECO:0000256" key="5">
    <source>
        <dbReference type="ARBA" id="ARBA00023242"/>
    </source>
</evidence>